<dbReference type="SUPFAM" id="SSF111369">
    <property type="entry name" value="HlyD-like secretion proteins"/>
    <property type="match status" value="1"/>
</dbReference>
<comment type="caution">
    <text evidence="5">The sequence shown here is derived from an EMBL/GenBank/DDBJ whole genome shotgun (WGS) entry which is preliminary data.</text>
</comment>
<dbReference type="Gene3D" id="1.10.287.470">
    <property type="entry name" value="Helix hairpin bin"/>
    <property type="match status" value="1"/>
</dbReference>
<evidence type="ECO:0000256" key="2">
    <source>
        <dbReference type="SAM" id="MobiDB-lite"/>
    </source>
</evidence>
<feature type="domain" description="Multidrug resistance protein MdtA-like C-terminal permuted SH3" evidence="4">
    <location>
        <begin position="389"/>
        <end position="425"/>
    </location>
</feature>
<evidence type="ECO:0000259" key="4">
    <source>
        <dbReference type="Pfam" id="PF25967"/>
    </source>
</evidence>
<dbReference type="Pfam" id="PF25954">
    <property type="entry name" value="Beta-barrel_RND_2"/>
    <property type="match status" value="1"/>
</dbReference>
<evidence type="ECO:0008006" key="7">
    <source>
        <dbReference type="Google" id="ProtNLM"/>
    </source>
</evidence>
<protein>
    <recommendedName>
        <fullName evidence="7">Efflux RND transporter periplasmic adaptor subunit</fullName>
    </recommendedName>
</protein>
<organism evidence="5 6">
    <name type="scientific">Halochromatium glycolicum</name>
    <dbReference type="NCBI Taxonomy" id="85075"/>
    <lineage>
        <taxon>Bacteria</taxon>
        <taxon>Pseudomonadati</taxon>
        <taxon>Pseudomonadota</taxon>
        <taxon>Gammaproteobacteria</taxon>
        <taxon>Chromatiales</taxon>
        <taxon>Chromatiaceae</taxon>
        <taxon>Halochromatium</taxon>
    </lineage>
</organism>
<evidence type="ECO:0000256" key="1">
    <source>
        <dbReference type="ARBA" id="ARBA00009477"/>
    </source>
</evidence>
<dbReference type="RefSeq" id="WP_200346394.1">
    <property type="nucleotide sequence ID" value="NZ_NRSJ01000019.1"/>
</dbReference>
<accession>A0AAJ0U4M7</accession>
<reference evidence="5" key="1">
    <citation type="submission" date="2017-08" db="EMBL/GenBank/DDBJ databases">
        <authorList>
            <person name="Imhoff J.F."/>
            <person name="Rahn T."/>
            <person name="Kuenzel S."/>
            <person name="Neulinger S.C."/>
        </authorList>
    </citation>
    <scope>NUCLEOTIDE SEQUENCE</scope>
    <source>
        <strain evidence="5">DSM 11080</strain>
    </source>
</reference>
<dbReference type="Gene3D" id="2.40.50.100">
    <property type="match status" value="1"/>
</dbReference>
<dbReference type="Proteomes" id="UP001296776">
    <property type="component" value="Unassembled WGS sequence"/>
</dbReference>
<keyword evidence="6" id="KW-1185">Reference proteome</keyword>
<dbReference type="FunFam" id="2.40.30.170:FF:000010">
    <property type="entry name" value="Efflux RND transporter periplasmic adaptor subunit"/>
    <property type="match status" value="1"/>
</dbReference>
<dbReference type="NCBIfam" id="TIGR01730">
    <property type="entry name" value="RND_mfp"/>
    <property type="match status" value="1"/>
</dbReference>
<evidence type="ECO:0000313" key="6">
    <source>
        <dbReference type="Proteomes" id="UP001296776"/>
    </source>
</evidence>
<gene>
    <name evidence="5" type="ORF">CKO40_11670</name>
</gene>
<proteinExistence type="inferred from homology"/>
<feature type="compositionally biased region" description="Basic and acidic residues" evidence="2">
    <location>
        <begin position="466"/>
        <end position="486"/>
    </location>
</feature>
<dbReference type="Gene3D" id="2.40.30.170">
    <property type="match status" value="1"/>
</dbReference>
<dbReference type="AlphaFoldDB" id="A0AAJ0U4M7"/>
<dbReference type="GO" id="GO:0015562">
    <property type="term" value="F:efflux transmembrane transporter activity"/>
    <property type="evidence" value="ECO:0007669"/>
    <property type="project" value="TreeGrafter"/>
</dbReference>
<reference evidence="5" key="2">
    <citation type="journal article" date="2020" name="Microorganisms">
        <title>Osmotic Adaptation and Compatible Solute Biosynthesis of Phototrophic Bacteria as Revealed from Genome Analyses.</title>
        <authorList>
            <person name="Imhoff J.F."/>
            <person name="Rahn T."/>
            <person name="Kunzel S."/>
            <person name="Keller A."/>
            <person name="Neulinger S.C."/>
        </authorList>
    </citation>
    <scope>NUCLEOTIDE SEQUENCE</scope>
    <source>
        <strain evidence="5">DSM 11080</strain>
    </source>
</reference>
<comment type="similarity">
    <text evidence="1">Belongs to the membrane fusion protein (MFP) (TC 8.A.1) family.</text>
</comment>
<name>A0AAJ0U4M7_9GAMM</name>
<dbReference type="Pfam" id="PF25967">
    <property type="entry name" value="RND-MFP_C"/>
    <property type="match status" value="1"/>
</dbReference>
<feature type="domain" description="CusB-like beta-barrel" evidence="3">
    <location>
        <begin position="211"/>
        <end position="282"/>
    </location>
</feature>
<dbReference type="InterPro" id="IPR058627">
    <property type="entry name" value="MdtA-like_C"/>
</dbReference>
<sequence length="486" mass="51399">MANRKGRRVVLSALLLTVLVVVALGWWNRSALLALVQDGPPADRGRPPPLVEVAPVEQREIEARLQATGTLKPDETVTITARSRGRVDAVLFDEGDPVTRHQALVLLERRRDQARVKEAAAQVAQTARELARLEALADDSFVSETELEQARAGASAARAELRISSEDLADRIIDAPFEGLIGRRQVSPGALLEPGTPVASLSRIQPLDLLLDVPGTELPRIQTGRSVVATTPAYPQRTFHGRITFVAPEVAEDTRTLALEATFANADQRLQPGMFMTAELITSRREVLQVPEAAVIAEGPSKHLFVVEQEAASRDSAESSPTKPEQNEAEPPPEPRKQDSAAAVSRARPDTAENASASAGAGAGAGAGEQDGAGTKSREGSAGRPPNSSARVERRAVQTGIRRGGWVEITSGVSAGEQVVVSGLQGLRDAMRVRIADDQNAPGEQSASSPGIADDEAGSSGSAGPADEHKSGADRLDGKRPDGEKR</sequence>
<dbReference type="Gene3D" id="2.40.420.20">
    <property type="match status" value="1"/>
</dbReference>
<dbReference type="InterPro" id="IPR006143">
    <property type="entry name" value="RND_pump_MFP"/>
</dbReference>
<dbReference type="EMBL" id="NRSJ01000019">
    <property type="protein sequence ID" value="MBK1705180.1"/>
    <property type="molecule type" value="Genomic_DNA"/>
</dbReference>
<feature type="region of interest" description="Disordered" evidence="2">
    <location>
        <begin position="309"/>
        <end position="417"/>
    </location>
</feature>
<feature type="region of interest" description="Disordered" evidence="2">
    <location>
        <begin position="433"/>
        <end position="486"/>
    </location>
</feature>
<evidence type="ECO:0000259" key="3">
    <source>
        <dbReference type="Pfam" id="PF25954"/>
    </source>
</evidence>
<feature type="compositionally biased region" description="Gly residues" evidence="2">
    <location>
        <begin position="361"/>
        <end position="371"/>
    </location>
</feature>
<dbReference type="PANTHER" id="PTHR30469">
    <property type="entry name" value="MULTIDRUG RESISTANCE PROTEIN MDTA"/>
    <property type="match status" value="1"/>
</dbReference>
<evidence type="ECO:0000313" key="5">
    <source>
        <dbReference type="EMBL" id="MBK1705180.1"/>
    </source>
</evidence>
<dbReference type="InterPro" id="IPR058792">
    <property type="entry name" value="Beta-barrel_RND_2"/>
</dbReference>
<dbReference type="GO" id="GO:1990281">
    <property type="term" value="C:efflux pump complex"/>
    <property type="evidence" value="ECO:0007669"/>
    <property type="project" value="TreeGrafter"/>
</dbReference>